<keyword evidence="8" id="KW-1185">Reference proteome</keyword>
<dbReference type="InterPro" id="IPR017625">
    <property type="entry name" value="PuuE"/>
</dbReference>
<organism evidence="7 8">
    <name type="scientific">Daeguia caeni</name>
    <dbReference type="NCBI Taxonomy" id="439612"/>
    <lineage>
        <taxon>Bacteria</taxon>
        <taxon>Pseudomonadati</taxon>
        <taxon>Pseudomonadota</taxon>
        <taxon>Alphaproteobacteria</taxon>
        <taxon>Hyphomicrobiales</taxon>
        <taxon>Brucellaceae</taxon>
        <taxon>Daeguia</taxon>
    </lineage>
</organism>
<evidence type="ECO:0000313" key="8">
    <source>
        <dbReference type="Proteomes" id="UP001596042"/>
    </source>
</evidence>
<evidence type="ECO:0000256" key="5">
    <source>
        <dbReference type="ARBA" id="ARBA00032976"/>
    </source>
</evidence>
<comment type="caution">
    <text evidence="7">The sequence shown here is derived from an EMBL/GenBank/DDBJ whole genome shotgun (WGS) entry which is preliminary data.</text>
</comment>
<dbReference type="InterPro" id="IPR002509">
    <property type="entry name" value="NODB_dom"/>
</dbReference>
<dbReference type="SUPFAM" id="SSF158694">
    <property type="entry name" value="UraD-Like"/>
    <property type="match status" value="1"/>
</dbReference>
<dbReference type="InterPro" id="IPR017580">
    <property type="entry name" value="OHCU_decarboxylase-1"/>
</dbReference>
<dbReference type="Gene3D" id="1.10.3330.10">
    <property type="entry name" value="Oxo-4-hydroxy-4-carboxy-5-ureidoimidazoline decarboxylase"/>
    <property type="match status" value="1"/>
</dbReference>
<dbReference type="Gene3D" id="3.20.20.370">
    <property type="entry name" value="Glycoside hydrolase/deacetylase"/>
    <property type="match status" value="1"/>
</dbReference>
<feature type="domain" description="NodB homology" evidence="6">
    <location>
        <begin position="67"/>
        <end position="285"/>
    </location>
</feature>
<dbReference type="CDD" id="cd10977">
    <property type="entry name" value="CE4_PuuE_SpCDA1"/>
    <property type="match status" value="1"/>
</dbReference>
<name>A0ABV9HA74_9HYPH</name>
<dbReference type="SUPFAM" id="SSF88713">
    <property type="entry name" value="Glycoside hydrolase/deacetylase"/>
    <property type="match status" value="1"/>
</dbReference>
<reference evidence="8" key="1">
    <citation type="journal article" date="2019" name="Int. J. Syst. Evol. Microbiol.">
        <title>The Global Catalogue of Microorganisms (GCM) 10K type strain sequencing project: providing services to taxonomists for standard genome sequencing and annotation.</title>
        <authorList>
            <consortium name="The Broad Institute Genomics Platform"/>
            <consortium name="The Broad Institute Genome Sequencing Center for Infectious Disease"/>
            <person name="Wu L."/>
            <person name="Ma J."/>
        </authorList>
    </citation>
    <scope>NUCLEOTIDE SEQUENCE [LARGE SCALE GENOMIC DNA]</scope>
    <source>
        <strain evidence="8">CGMCC 1.15731</strain>
    </source>
</reference>
<evidence type="ECO:0000256" key="4">
    <source>
        <dbReference type="ARBA" id="ARBA00022631"/>
    </source>
</evidence>
<dbReference type="InterPro" id="IPR036778">
    <property type="entry name" value="OHCU_decarboxylase_sf"/>
</dbReference>
<dbReference type="Pfam" id="PF09349">
    <property type="entry name" value="OHCU_decarbox"/>
    <property type="match status" value="1"/>
</dbReference>
<keyword evidence="4" id="KW-0659">Purine metabolism</keyword>
<dbReference type="PANTHER" id="PTHR43123">
    <property type="entry name" value="POLYSACCHARIDE DEACETYLASE-RELATED"/>
    <property type="match status" value="1"/>
</dbReference>
<dbReference type="PROSITE" id="PS51677">
    <property type="entry name" value="NODB"/>
    <property type="match status" value="1"/>
</dbReference>
<gene>
    <name evidence="7" type="primary">puuE</name>
    <name evidence="7" type="ORF">ACFO1V_12680</name>
</gene>
<evidence type="ECO:0000256" key="2">
    <source>
        <dbReference type="ARBA" id="ARBA00010973"/>
    </source>
</evidence>
<dbReference type="Proteomes" id="UP001596042">
    <property type="component" value="Unassembled WGS sequence"/>
</dbReference>
<comment type="similarity">
    <text evidence="2">Belongs to the polysaccharide deacetylase family.</text>
</comment>
<dbReference type="Pfam" id="PF01522">
    <property type="entry name" value="Polysacc_deac_1"/>
    <property type="match status" value="1"/>
</dbReference>
<protein>
    <recommendedName>
        <fullName evidence="3">Chitooligosaccharide deacetylase</fullName>
    </recommendedName>
    <alternativeName>
        <fullName evidence="5">Nodulation protein B</fullName>
    </alternativeName>
</protein>
<comment type="function">
    <text evidence="1">Is involved in generating a small heat-stable compound (Nod), an acylated oligomer of N-acetylglucosamine, that stimulates mitosis in various plant protoplasts.</text>
</comment>
<proteinExistence type="inferred from homology"/>
<evidence type="ECO:0000259" key="6">
    <source>
        <dbReference type="PROSITE" id="PS51677"/>
    </source>
</evidence>
<evidence type="ECO:0000256" key="1">
    <source>
        <dbReference type="ARBA" id="ARBA00003236"/>
    </source>
</evidence>
<dbReference type="InterPro" id="IPR018020">
    <property type="entry name" value="OHCU_decarboxylase"/>
</dbReference>
<dbReference type="InterPro" id="IPR011330">
    <property type="entry name" value="Glyco_hydro/deAcase_b/a-brl"/>
</dbReference>
<dbReference type="PANTHER" id="PTHR43123:SF1">
    <property type="entry name" value="POLYSACCHARIDE DEACETYLASE-RELATED"/>
    <property type="match status" value="1"/>
</dbReference>
<dbReference type="NCBIfam" id="TIGR03164">
    <property type="entry name" value="UHCUDC"/>
    <property type="match status" value="1"/>
</dbReference>
<sequence>MSYPRNLIGYGRNTPDPNWPGGANIAVQFVINYEEGGEACILDGDPASECLLSEIVGAQPWPGQRNLNMESIYEYGARSGFWRLWRMFTRRNMPVTVYGVTLAMARNPEAVAAMKEADWEIASHGLRWWEYKDVPEEIEREHISEAVRLHTEITGSRPLGIYQGKPSINTLKLVMEEGGFVYSADSYADELPYWVEGPKGPHLIVPYTLDANDMRFATAQGFNSGDQFFSYLKDTFDVLYREGAEGAPKMMSVGLHCRLVGRPGRAAALERFLDYVLSHDKVWIAKRIDIARHWHEHHKPRKADVVPSRASKAEFVARYGGIFEHSPWIAERAYDAGLTEQQDTASGLAQAMTRVFRAASRAERLGVLRAHPDLAGKLAAARRLTPESTAEQASAGLDALTDEQKSAFTKLNEAYVEKFGFPFIIAVRGRNSTEILNIFRRRLDNDAETEFETAQAQVERIALLRLKDILPDGV</sequence>
<evidence type="ECO:0000256" key="3">
    <source>
        <dbReference type="ARBA" id="ARBA00020071"/>
    </source>
</evidence>
<accession>A0ABV9HA74</accession>
<dbReference type="EMBL" id="JBHSEL010000120">
    <property type="protein sequence ID" value="MFC4626050.1"/>
    <property type="molecule type" value="Genomic_DNA"/>
</dbReference>
<dbReference type="RefSeq" id="WP_374833171.1">
    <property type="nucleotide sequence ID" value="NZ_JBHEEZ010000021.1"/>
</dbReference>
<evidence type="ECO:0000313" key="7">
    <source>
        <dbReference type="EMBL" id="MFC4626050.1"/>
    </source>
</evidence>
<dbReference type="NCBIfam" id="TIGR03212">
    <property type="entry name" value="uraD_N-term-dom"/>
    <property type="match status" value="1"/>
</dbReference>